<evidence type="ECO:0000313" key="1">
    <source>
        <dbReference type="EMBL" id="KAF9926086.1"/>
    </source>
</evidence>
<dbReference type="AlphaFoldDB" id="A0A9P6IJF1"/>
<accession>A0A9P6IJF1</accession>
<sequence>MSNAAVAPSRLSSALEQIRKLIKDRDSLGLLSTLSDVQWLHDTELQLELSRDIEIMSQLLNLTDVYLQFTVYRLLMAVLLNARPPPGQVDVLDPDGRRLVLFVQMLVRKLDDPHEEARGQQRAILELFHGLFKHHRHLVRSQRNNRDKLPLEGHVACLVISGLTQPSTWESIFGYLIKAIETQHATLTLLIDIEKAWPICLYNEMLRNDVILCYEKMTESIDQVRSGAADTRN</sequence>
<protein>
    <submittedName>
        <fullName evidence="1">Uncharacterized protein</fullName>
    </submittedName>
</protein>
<dbReference type="Proteomes" id="UP000749646">
    <property type="component" value="Unassembled WGS sequence"/>
</dbReference>
<evidence type="ECO:0000313" key="2">
    <source>
        <dbReference type="Proteomes" id="UP000749646"/>
    </source>
</evidence>
<dbReference type="EMBL" id="JAAAHW010010433">
    <property type="protein sequence ID" value="KAF9926086.1"/>
    <property type="molecule type" value="Genomic_DNA"/>
</dbReference>
<dbReference type="OrthoDB" id="8251209at2759"/>
<comment type="caution">
    <text evidence="1">The sequence shown here is derived from an EMBL/GenBank/DDBJ whole genome shotgun (WGS) entry which is preliminary data.</text>
</comment>
<name>A0A9P6IJF1_9FUNG</name>
<gene>
    <name evidence="1" type="ORF">BGZ65_007427</name>
</gene>
<proteinExistence type="predicted"/>
<keyword evidence="2" id="KW-1185">Reference proteome</keyword>
<reference evidence="1" key="1">
    <citation type="journal article" date="2020" name="Fungal Divers.">
        <title>Resolving the Mortierellaceae phylogeny through synthesis of multi-gene phylogenetics and phylogenomics.</title>
        <authorList>
            <person name="Vandepol N."/>
            <person name="Liber J."/>
            <person name="Desiro A."/>
            <person name="Na H."/>
            <person name="Kennedy M."/>
            <person name="Barry K."/>
            <person name="Grigoriev I.V."/>
            <person name="Miller A.N."/>
            <person name="O'Donnell K."/>
            <person name="Stajich J.E."/>
            <person name="Bonito G."/>
        </authorList>
    </citation>
    <scope>NUCLEOTIDE SEQUENCE</scope>
    <source>
        <strain evidence="1">MES-2147</strain>
    </source>
</reference>
<organism evidence="1 2">
    <name type="scientific">Modicella reniformis</name>
    <dbReference type="NCBI Taxonomy" id="1440133"/>
    <lineage>
        <taxon>Eukaryota</taxon>
        <taxon>Fungi</taxon>
        <taxon>Fungi incertae sedis</taxon>
        <taxon>Mucoromycota</taxon>
        <taxon>Mortierellomycotina</taxon>
        <taxon>Mortierellomycetes</taxon>
        <taxon>Mortierellales</taxon>
        <taxon>Mortierellaceae</taxon>
        <taxon>Modicella</taxon>
    </lineage>
</organism>